<keyword evidence="2" id="KW-0328">Glycosyltransferase</keyword>
<dbReference type="CDD" id="cd03784">
    <property type="entry name" value="GT1_Gtf-like"/>
    <property type="match status" value="1"/>
</dbReference>
<comment type="caution">
    <text evidence="7">The sequence shown here is derived from an EMBL/GenBank/DDBJ whole genome shotgun (WGS) entry which is preliminary data.</text>
</comment>
<dbReference type="GO" id="GO:0016758">
    <property type="term" value="F:hexosyltransferase activity"/>
    <property type="evidence" value="ECO:0007669"/>
    <property type="project" value="UniProtKB-ARBA"/>
</dbReference>
<evidence type="ECO:0000256" key="4">
    <source>
        <dbReference type="SAM" id="MobiDB-lite"/>
    </source>
</evidence>
<keyword evidence="8" id="KW-1185">Reference proteome</keyword>
<sequence>MIGFGRDGTPVPWSADDDRRVRRSGRGFGRLAARTLERTLRLAERWRPDLVVSEPTEYAGRLAAAATGVPWVEHGWGLPPSPLYQEAAQEELAPELAASGLRRLPAPLLRVDVCPPRIRGADALAPPCPVLPMRYVPHNGSGPVPDWTRAHRDRPRACVTLGSLPPNRARPLLEAVVRGLAPAGVEVVLAMDGEHLRPGASAGPPVAGVHGVPAVPGAPATPETPPVPGPGTSEGPGDPGAQGPPPLPHVLASGWLPLDQVLPACDLVVHHGGPGTTMTAFVHGLPQLVLPGAQSDTAAYARVVADTGSGHRLDPAEASAERVEAACRSLLDDPSHRAAARSVADDIVQLPSPAATAAAVVERVLAARESACAR</sequence>
<dbReference type="PANTHER" id="PTHR48050:SF13">
    <property type="entry name" value="STEROL 3-BETA-GLUCOSYLTRANSFERASE UGT80A2"/>
    <property type="match status" value="1"/>
</dbReference>
<dbReference type="Pfam" id="PF06722">
    <property type="entry name" value="EryCIII-like_C"/>
    <property type="match status" value="1"/>
</dbReference>
<evidence type="ECO:0000313" key="7">
    <source>
        <dbReference type="EMBL" id="MBQ0825033.1"/>
    </source>
</evidence>
<dbReference type="SUPFAM" id="SSF53756">
    <property type="entry name" value="UDP-Glycosyltransferase/glycogen phosphorylase"/>
    <property type="match status" value="1"/>
</dbReference>
<dbReference type="Pfam" id="PF21036">
    <property type="entry name" value="EryCIII-like_N"/>
    <property type="match status" value="1"/>
</dbReference>
<gene>
    <name evidence="7" type="ORF">J5Y05_00685</name>
</gene>
<evidence type="ECO:0000256" key="3">
    <source>
        <dbReference type="ARBA" id="ARBA00022679"/>
    </source>
</evidence>
<evidence type="ECO:0000259" key="6">
    <source>
        <dbReference type="Pfam" id="PF21036"/>
    </source>
</evidence>
<dbReference type="PANTHER" id="PTHR48050">
    <property type="entry name" value="STEROL 3-BETA-GLUCOSYLTRANSFERASE"/>
    <property type="match status" value="1"/>
</dbReference>
<name>A0A940X8A9_9ACTN</name>
<dbReference type="EMBL" id="JAGPNL010000001">
    <property type="protein sequence ID" value="MBQ0825033.1"/>
    <property type="molecule type" value="Genomic_DNA"/>
</dbReference>
<proteinExistence type="inferred from homology"/>
<evidence type="ECO:0000256" key="2">
    <source>
        <dbReference type="ARBA" id="ARBA00022676"/>
    </source>
</evidence>
<protein>
    <submittedName>
        <fullName evidence="7">DUF1205 domain-containing protein</fullName>
    </submittedName>
</protein>
<dbReference type="GO" id="GO:0017000">
    <property type="term" value="P:antibiotic biosynthetic process"/>
    <property type="evidence" value="ECO:0007669"/>
    <property type="project" value="UniProtKB-ARBA"/>
</dbReference>
<evidence type="ECO:0000256" key="1">
    <source>
        <dbReference type="ARBA" id="ARBA00006962"/>
    </source>
</evidence>
<feature type="compositionally biased region" description="Low complexity" evidence="4">
    <location>
        <begin position="200"/>
        <end position="221"/>
    </location>
</feature>
<evidence type="ECO:0000313" key="8">
    <source>
        <dbReference type="Proteomes" id="UP000677875"/>
    </source>
</evidence>
<dbReference type="Proteomes" id="UP000677875">
    <property type="component" value="Unassembled WGS sequence"/>
</dbReference>
<dbReference type="InterPro" id="IPR050426">
    <property type="entry name" value="Glycosyltransferase_28"/>
</dbReference>
<feature type="domain" description="Erythromycin biosynthesis protein CIII-like C-terminal" evidence="5">
    <location>
        <begin position="250"/>
        <end position="361"/>
    </location>
</feature>
<evidence type="ECO:0000259" key="5">
    <source>
        <dbReference type="Pfam" id="PF06722"/>
    </source>
</evidence>
<dbReference type="InterPro" id="IPR010610">
    <property type="entry name" value="EryCIII-like_C"/>
</dbReference>
<comment type="similarity">
    <text evidence="1">Belongs to the glycosyltransferase 28 family.</text>
</comment>
<dbReference type="GO" id="GO:0008194">
    <property type="term" value="F:UDP-glycosyltransferase activity"/>
    <property type="evidence" value="ECO:0007669"/>
    <property type="project" value="InterPro"/>
</dbReference>
<dbReference type="InterPro" id="IPR048284">
    <property type="entry name" value="EryCIII-like_N"/>
</dbReference>
<organism evidence="7 8">
    <name type="scientific">Streptomyces tagetis</name>
    <dbReference type="NCBI Taxonomy" id="2820809"/>
    <lineage>
        <taxon>Bacteria</taxon>
        <taxon>Bacillati</taxon>
        <taxon>Actinomycetota</taxon>
        <taxon>Actinomycetes</taxon>
        <taxon>Kitasatosporales</taxon>
        <taxon>Streptomycetaceae</taxon>
        <taxon>Streptomyces</taxon>
    </lineage>
</organism>
<keyword evidence="3" id="KW-0808">Transferase</keyword>
<feature type="domain" description="Erythromycin biosynthesis protein CIII-like N-terminal" evidence="6">
    <location>
        <begin position="37"/>
        <end position="162"/>
    </location>
</feature>
<dbReference type="AlphaFoldDB" id="A0A940X8A9"/>
<accession>A0A940X8A9</accession>
<dbReference type="Gene3D" id="3.40.50.2000">
    <property type="entry name" value="Glycogen Phosphorylase B"/>
    <property type="match status" value="4"/>
</dbReference>
<dbReference type="InterPro" id="IPR002213">
    <property type="entry name" value="UDP_glucos_trans"/>
</dbReference>
<feature type="region of interest" description="Disordered" evidence="4">
    <location>
        <begin position="200"/>
        <end position="248"/>
    </location>
</feature>
<reference evidence="7" key="1">
    <citation type="submission" date="2021-04" db="EMBL/GenBank/DDBJ databases">
        <title>Genome seq and assembly of Streptomyces sp. RG38.</title>
        <authorList>
            <person name="Chhetri G."/>
        </authorList>
    </citation>
    <scope>NUCLEOTIDE SEQUENCE</scope>
    <source>
        <strain evidence="7">RG38</strain>
    </source>
</reference>